<evidence type="ECO:0000259" key="1">
    <source>
        <dbReference type="Pfam" id="PF07607"/>
    </source>
</evidence>
<feature type="domain" description="DUF1570" evidence="1">
    <location>
        <begin position="260"/>
        <end position="374"/>
    </location>
</feature>
<dbReference type="RefSeq" id="WP_145069318.1">
    <property type="nucleotide sequence ID" value="NZ_CP036287.1"/>
</dbReference>
<evidence type="ECO:0000313" key="3">
    <source>
        <dbReference type="Proteomes" id="UP000316921"/>
    </source>
</evidence>
<keyword evidence="3" id="KW-1185">Reference proteome</keyword>
<evidence type="ECO:0000313" key="2">
    <source>
        <dbReference type="EMBL" id="QDU69431.1"/>
    </source>
</evidence>
<accession>A0A518BR21</accession>
<dbReference type="Proteomes" id="UP000316921">
    <property type="component" value="Chromosome"/>
</dbReference>
<dbReference type="EMBL" id="CP036287">
    <property type="protein sequence ID" value="QDU69431.1"/>
    <property type="molecule type" value="Genomic_DNA"/>
</dbReference>
<protein>
    <recommendedName>
        <fullName evidence="1">DUF1570 domain-containing protein</fullName>
    </recommendedName>
</protein>
<name>A0A518BR21_9BACT</name>
<dbReference type="AlphaFoldDB" id="A0A518BR21"/>
<dbReference type="KEGG" id="pbap:Pla133_45510"/>
<reference evidence="2 3" key="1">
    <citation type="submission" date="2019-02" db="EMBL/GenBank/DDBJ databases">
        <title>Deep-cultivation of Planctomycetes and their phenomic and genomic characterization uncovers novel biology.</title>
        <authorList>
            <person name="Wiegand S."/>
            <person name="Jogler M."/>
            <person name="Boedeker C."/>
            <person name="Pinto D."/>
            <person name="Vollmers J."/>
            <person name="Rivas-Marin E."/>
            <person name="Kohn T."/>
            <person name="Peeters S.H."/>
            <person name="Heuer A."/>
            <person name="Rast P."/>
            <person name="Oberbeckmann S."/>
            <person name="Bunk B."/>
            <person name="Jeske O."/>
            <person name="Meyerdierks A."/>
            <person name="Storesund J.E."/>
            <person name="Kallscheuer N."/>
            <person name="Luecker S."/>
            <person name="Lage O.M."/>
            <person name="Pohl T."/>
            <person name="Merkel B.J."/>
            <person name="Hornburger P."/>
            <person name="Mueller R.-W."/>
            <person name="Bruemmer F."/>
            <person name="Labrenz M."/>
            <person name="Spormann A.M."/>
            <person name="Op den Camp H."/>
            <person name="Overmann J."/>
            <person name="Amann R."/>
            <person name="Jetten M.S.M."/>
            <person name="Mascher T."/>
            <person name="Medema M.H."/>
            <person name="Devos D.P."/>
            <person name="Kaster A.-K."/>
            <person name="Ovreas L."/>
            <person name="Rohde M."/>
            <person name="Galperin M.Y."/>
            <person name="Jogler C."/>
        </authorList>
    </citation>
    <scope>NUCLEOTIDE SEQUENCE [LARGE SCALE GENOMIC DNA]</scope>
    <source>
        <strain evidence="2 3">Pla133</strain>
    </source>
</reference>
<dbReference type="InterPro" id="IPR011464">
    <property type="entry name" value="DUF1570"/>
</dbReference>
<organism evidence="2 3">
    <name type="scientific">Engelhardtia mirabilis</name>
    <dbReference type="NCBI Taxonomy" id="2528011"/>
    <lineage>
        <taxon>Bacteria</taxon>
        <taxon>Pseudomonadati</taxon>
        <taxon>Planctomycetota</taxon>
        <taxon>Planctomycetia</taxon>
        <taxon>Planctomycetia incertae sedis</taxon>
        <taxon>Engelhardtia</taxon>
    </lineage>
</organism>
<sequence length="420" mass="47685">MSHEPSPARFHALASGLVLALLTLLPAADRDRAEDTLVPVKGREVEGYLIHQGDREIIFRVGTRDRIWEVEDVEEVRSPALLYNELAQRLRRAPLGDVEGAVQIAKWAQEVGLEAEARYAWWRVLAFNWDNEEAHTALGSKSNSEGWRVRIDRKWLTREKFLERIVDWDTPFEIDLSFHEIRASSLLEDSLAAVDATVLTFDMLYREFGGLFELPFPQKVMEVHLHGDTESFPPMNRRAAYFRTAENRVVCDCSMWEGLSTLAHELMHQLLSNAYQMVDDGRGSPPGWFDEGLAEIAAALVEVEAHGLSSLLETERARIWLRIHAQAEEPYELSRVLNFDQAQFHAVDGSELAYAQAFTLVLFLLQADEGTYVEGFRAFVASTFEGKGSGTHFQNAMDMKLEDLEARWIGYVQARAQGDD</sequence>
<proteinExistence type="predicted"/>
<gene>
    <name evidence="2" type="ORF">Pla133_45510</name>
</gene>
<dbReference type="Pfam" id="PF07607">
    <property type="entry name" value="DUF1570"/>
    <property type="match status" value="1"/>
</dbReference>